<dbReference type="SUPFAM" id="SSF50370">
    <property type="entry name" value="Ricin B-like lectins"/>
    <property type="match status" value="2"/>
</dbReference>
<feature type="chain" id="PRO_5041897137" description="Ricin B lectin domain-containing protein" evidence="1">
    <location>
        <begin position="23"/>
        <end position="411"/>
    </location>
</feature>
<dbReference type="InterPro" id="IPR035992">
    <property type="entry name" value="Ricin_B-like_lectins"/>
</dbReference>
<keyword evidence="3" id="KW-1185">Reference proteome</keyword>
<proteinExistence type="predicted"/>
<evidence type="ECO:0000313" key="2">
    <source>
        <dbReference type="EMBL" id="KAJ7356414.1"/>
    </source>
</evidence>
<sequence>MLASTHTLFFLATALLLTVVNATSAVAGQKTIFKLHASNNATLCLDELSDLTVTAHGCNISPELLAWTSSSGSSASTTPPLGTISHQYVSTPILPGSGTFCLAANSTAASAASVVNGTLVVLKACNATDVTQQWGIRESDGTIRLGNQNRKHESDMDAVPQAPEFGRDWLRHVLRAGSTSMAIYREDSTSINCLTAPFSGSLAAPVTLTACTFHDYTINAQQNFTFAAGSSSVGRGAPGPIINSVVNSGYCFDVLTRTTNGTSVDFLGTSSCNGSLTQQWQVNNDSTINLAGTNRSRSRTVSREMRTRTGLFCGSHRFSLETRILQYILHAPDDNAVITPLEPFNIPHLLTTENVHHFLHVTFETTCRGKALIPETVDCLTLGAKCQSLHPELWILARQALTGANYSHGRR</sequence>
<evidence type="ECO:0008006" key="4">
    <source>
        <dbReference type="Google" id="ProtNLM"/>
    </source>
</evidence>
<protein>
    <recommendedName>
        <fullName evidence="4">Ricin B lectin domain-containing protein</fullName>
    </recommendedName>
</protein>
<name>A0AAD7ADZ4_9AGAR</name>
<dbReference type="PROSITE" id="PS50231">
    <property type="entry name" value="RICIN_B_LECTIN"/>
    <property type="match status" value="1"/>
</dbReference>
<reference evidence="2" key="1">
    <citation type="submission" date="2023-03" db="EMBL/GenBank/DDBJ databases">
        <title>Massive genome expansion in bonnet fungi (Mycena s.s.) driven by repeated elements and novel gene families across ecological guilds.</title>
        <authorList>
            <consortium name="Lawrence Berkeley National Laboratory"/>
            <person name="Harder C.B."/>
            <person name="Miyauchi S."/>
            <person name="Viragh M."/>
            <person name="Kuo A."/>
            <person name="Thoen E."/>
            <person name="Andreopoulos B."/>
            <person name="Lu D."/>
            <person name="Skrede I."/>
            <person name="Drula E."/>
            <person name="Henrissat B."/>
            <person name="Morin E."/>
            <person name="Kohler A."/>
            <person name="Barry K."/>
            <person name="LaButti K."/>
            <person name="Morin E."/>
            <person name="Salamov A."/>
            <person name="Lipzen A."/>
            <person name="Mereny Z."/>
            <person name="Hegedus B."/>
            <person name="Baldrian P."/>
            <person name="Stursova M."/>
            <person name="Weitz H."/>
            <person name="Taylor A."/>
            <person name="Grigoriev I.V."/>
            <person name="Nagy L.G."/>
            <person name="Martin F."/>
            <person name="Kauserud H."/>
        </authorList>
    </citation>
    <scope>NUCLEOTIDE SEQUENCE</scope>
    <source>
        <strain evidence="2">CBHHK002</strain>
    </source>
</reference>
<evidence type="ECO:0000256" key="1">
    <source>
        <dbReference type="SAM" id="SignalP"/>
    </source>
</evidence>
<dbReference type="AlphaFoldDB" id="A0AAD7ADZ4"/>
<gene>
    <name evidence="2" type="ORF">DFH08DRAFT_932607</name>
</gene>
<evidence type="ECO:0000313" key="3">
    <source>
        <dbReference type="Proteomes" id="UP001218218"/>
    </source>
</evidence>
<dbReference type="EMBL" id="JARIHO010000008">
    <property type="protein sequence ID" value="KAJ7356414.1"/>
    <property type="molecule type" value="Genomic_DNA"/>
</dbReference>
<feature type="signal peptide" evidence="1">
    <location>
        <begin position="1"/>
        <end position="22"/>
    </location>
</feature>
<keyword evidence="1" id="KW-0732">Signal</keyword>
<comment type="caution">
    <text evidence="2">The sequence shown here is derived from an EMBL/GenBank/DDBJ whole genome shotgun (WGS) entry which is preliminary data.</text>
</comment>
<dbReference type="Gene3D" id="2.80.10.50">
    <property type="match status" value="1"/>
</dbReference>
<organism evidence="2 3">
    <name type="scientific">Mycena albidolilacea</name>
    <dbReference type="NCBI Taxonomy" id="1033008"/>
    <lineage>
        <taxon>Eukaryota</taxon>
        <taxon>Fungi</taxon>
        <taxon>Dikarya</taxon>
        <taxon>Basidiomycota</taxon>
        <taxon>Agaricomycotina</taxon>
        <taxon>Agaricomycetes</taxon>
        <taxon>Agaricomycetidae</taxon>
        <taxon>Agaricales</taxon>
        <taxon>Marasmiineae</taxon>
        <taxon>Mycenaceae</taxon>
        <taxon>Mycena</taxon>
    </lineage>
</organism>
<dbReference type="Proteomes" id="UP001218218">
    <property type="component" value="Unassembled WGS sequence"/>
</dbReference>
<accession>A0AAD7ADZ4</accession>